<dbReference type="RefSeq" id="XP_066695814.1">
    <property type="nucleotide sequence ID" value="XM_066849118.1"/>
</dbReference>
<gene>
    <name evidence="1" type="ORF">PG986_012896</name>
</gene>
<sequence length="60" mass="6267">MRSGEALRTDGITCVLGSWAATMSSTRVPTRKMASATDKTPAVHRAGVFAQAVTNDGVET</sequence>
<protein>
    <submittedName>
        <fullName evidence="1">Uncharacterized protein</fullName>
    </submittedName>
</protein>
<dbReference type="GeneID" id="92082180"/>
<accession>A0ABR1Q1A6</accession>
<dbReference type="EMBL" id="JAQQWE010000008">
    <property type="protein sequence ID" value="KAK7943783.1"/>
    <property type="molecule type" value="Genomic_DNA"/>
</dbReference>
<organism evidence="1 2">
    <name type="scientific">Apiospora aurea</name>
    <dbReference type="NCBI Taxonomy" id="335848"/>
    <lineage>
        <taxon>Eukaryota</taxon>
        <taxon>Fungi</taxon>
        <taxon>Dikarya</taxon>
        <taxon>Ascomycota</taxon>
        <taxon>Pezizomycotina</taxon>
        <taxon>Sordariomycetes</taxon>
        <taxon>Xylariomycetidae</taxon>
        <taxon>Amphisphaeriales</taxon>
        <taxon>Apiosporaceae</taxon>
        <taxon>Apiospora</taxon>
    </lineage>
</organism>
<dbReference type="Proteomes" id="UP001391051">
    <property type="component" value="Unassembled WGS sequence"/>
</dbReference>
<proteinExistence type="predicted"/>
<reference evidence="1 2" key="1">
    <citation type="submission" date="2023-01" db="EMBL/GenBank/DDBJ databases">
        <title>Analysis of 21 Apiospora genomes using comparative genomics revels a genus with tremendous synthesis potential of carbohydrate active enzymes and secondary metabolites.</title>
        <authorList>
            <person name="Sorensen T."/>
        </authorList>
    </citation>
    <scope>NUCLEOTIDE SEQUENCE [LARGE SCALE GENOMIC DNA]</scope>
    <source>
        <strain evidence="1 2">CBS 24483</strain>
    </source>
</reference>
<name>A0ABR1Q1A6_9PEZI</name>
<comment type="caution">
    <text evidence="1">The sequence shown here is derived from an EMBL/GenBank/DDBJ whole genome shotgun (WGS) entry which is preliminary data.</text>
</comment>
<keyword evidence="2" id="KW-1185">Reference proteome</keyword>
<evidence type="ECO:0000313" key="2">
    <source>
        <dbReference type="Proteomes" id="UP001391051"/>
    </source>
</evidence>
<evidence type="ECO:0000313" key="1">
    <source>
        <dbReference type="EMBL" id="KAK7943783.1"/>
    </source>
</evidence>